<organism evidence="2 3">
    <name type="scientific">Prorocentrum cordatum</name>
    <dbReference type="NCBI Taxonomy" id="2364126"/>
    <lineage>
        <taxon>Eukaryota</taxon>
        <taxon>Sar</taxon>
        <taxon>Alveolata</taxon>
        <taxon>Dinophyceae</taxon>
        <taxon>Prorocentrales</taxon>
        <taxon>Prorocentraceae</taxon>
        <taxon>Prorocentrum</taxon>
    </lineage>
</organism>
<keyword evidence="3" id="KW-1185">Reference proteome</keyword>
<name>A0ABN9UCZ9_9DINO</name>
<dbReference type="Gene3D" id="3.40.30.10">
    <property type="entry name" value="Glutaredoxin"/>
    <property type="match status" value="1"/>
</dbReference>
<protein>
    <submittedName>
        <fullName evidence="2">Uncharacterized protein</fullName>
    </submittedName>
</protein>
<dbReference type="EMBL" id="CAUYUJ010015722">
    <property type="protein sequence ID" value="CAK0857335.1"/>
    <property type="molecule type" value="Genomic_DNA"/>
</dbReference>
<dbReference type="InterPro" id="IPR036249">
    <property type="entry name" value="Thioredoxin-like_sf"/>
</dbReference>
<feature type="coiled-coil region" evidence="1">
    <location>
        <begin position="135"/>
        <end position="180"/>
    </location>
</feature>
<evidence type="ECO:0000313" key="3">
    <source>
        <dbReference type="Proteomes" id="UP001189429"/>
    </source>
</evidence>
<evidence type="ECO:0000313" key="2">
    <source>
        <dbReference type="EMBL" id="CAK0857335.1"/>
    </source>
</evidence>
<evidence type="ECO:0000256" key="1">
    <source>
        <dbReference type="SAM" id="Coils"/>
    </source>
</evidence>
<keyword evidence="1" id="KW-0175">Coiled coil</keyword>
<proteinExistence type="predicted"/>
<dbReference type="Proteomes" id="UP001189429">
    <property type="component" value="Unassembled WGS sequence"/>
</dbReference>
<feature type="non-terminal residue" evidence="2">
    <location>
        <position position="1"/>
    </location>
</feature>
<accession>A0ABN9UCZ9</accession>
<dbReference type="CDD" id="cd02961">
    <property type="entry name" value="PDI_a_family"/>
    <property type="match status" value="1"/>
</dbReference>
<gene>
    <name evidence="2" type="ORF">PCOR1329_LOCUS47483</name>
</gene>
<comment type="caution">
    <text evidence="2">The sequence shown here is derived from an EMBL/GenBank/DDBJ whole genome shotgun (WGS) entry which is preliminary data.</text>
</comment>
<sequence length="204" mass="22294">AFLRLDSERHSGSTMKVGVAIAVLTCRLSAATELTKETWDDAVAGKTVFVKPAPPRGSWCRRPSPAELCNSVGVRGYPTIKSGDPNDLQDYKGGRSFNDLKKHAETLGPTCGPANLDLCDAEKKAKIEEFMALSAEKREEMIKEKEAASEKLESDFKAYVEGLNKQYKAESEKKDNALEAIKTSGLGLLKSVHKYEGKKAKGEL</sequence>
<reference evidence="2" key="1">
    <citation type="submission" date="2023-10" db="EMBL/GenBank/DDBJ databases">
        <authorList>
            <person name="Chen Y."/>
            <person name="Shah S."/>
            <person name="Dougan E. K."/>
            <person name="Thang M."/>
            <person name="Chan C."/>
        </authorList>
    </citation>
    <scope>NUCLEOTIDE SEQUENCE [LARGE SCALE GENOMIC DNA]</scope>
</reference>
<dbReference type="SUPFAM" id="SSF52833">
    <property type="entry name" value="Thioredoxin-like"/>
    <property type="match status" value="1"/>
</dbReference>